<proteinExistence type="predicted"/>
<evidence type="ECO:0000313" key="4">
    <source>
        <dbReference type="Proteomes" id="UP000468650"/>
    </source>
</evidence>
<evidence type="ECO:0000256" key="2">
    <source>
        <dbReference type="SAM" id="Phobius"/>
    </source>
</evidence>
<sequence length="178" mass="19337">MSQATANKLSTEPLYLLKVIVYNNPAKIQAAMLGLGLTGASLDPSSLLDLVLEVGPSLSDGDWNSMFDFGPDPLGWEGAEILDSFNIVYGEELSKDHSVEPVWSDVFSEELGLVIDTFRDFNSPELDEEGEEDDDDATHSNGAKKPCGCGKKKGPDWFVILTSLAVVVLACVLIKNWK</sequence>
<evidence type="ECO:0000313" key="3">
    <source>
        <dbReference type="EMBL" id="KAB2814565.1"/>
    </source>
</evidence>
<organism evidence="3 4">
    <name type="scientific">Phaeocystidibacter luteus</name>
    <dbReference type="NCBI Taxonomy" id="911197"/>
    <lineage>
        <taxon>Bacteria</taxon>
        <taxon>Pseudomonadati</taxon>
        <taxon>Bacteroidota</taxon>
        <taxon>Flavobacteriia</taxon>
        <taxon>Flavobacteriales</taxon>
        <taxon>Phaeocystidibacteraceae</taxon>
        <taxon>Phaeocystidibacter</taxon>
    </lineage>
</organism>
<comment type="caution">
    <text evidence="3">The sequence shown here is derived from an EMBL/GenBank/DDBJ whole genome shotgun (WGS) entry which is preliminary data.</text>
</comment>
<dbReference type="Proteomes" id="UP000468650">
    <property type="component" value="Unassembled WGS sequence"/>
</dbReference>
<keyword evidence="2" id="KW-1133">Transmembrane helix</keyword>
<keyword evidence="2" id="KW-0472">Membrane</keyword>
<dbReference type="EMBL" id="WBVO01000001">
    <property type="protein sequence ID" value="KAB2814565.1"/>
    <property type="molecule type" value="Genomic_DNA"/>
</dbReference>
<dbReference type="RefSeq" id="WP_151666143.1">
    <property type="nucleotide sequence ID" value="NZ_WBVO01000001.1"/>
</dbReference>
<gene>
    <name evidence="3" type="ORF">F8C67_02160</name>
</gene>
<reference evidence="3 4" key="1">
    <citation type="submission" date="2019-09" db="EMBL/GenBank/DDBJ databases">
        <title>Genomes of family Cryomorphaceae.</title>
        <authorList>
            <person name="Bowman J.P."/>
        </authorList>
    </citation>
    <scope>NUCLEOTIDE SEQUENCE [LARGE SCALE GENOMIC DNA]</scope>
    <source>
        <strain evidence="3 4">LMG 25704</strain>
    </source>
</reference>
<dbReference type="AlphaFoldDB" id="A0A6N6RLW2"/>
<feature type="region of interest" description="Disordered" evidence="1">
    <location>
        <begin position="124"/>
        <end position="146"/>
    </location>
</feature>
<evidence type="ECO:0000256" key="1">
    <source>
        <dbReference type="SAM" id="MobiDB-lite"/>
    </source>
</evidence>
<name>A0A6N6RLW2_9FLAO</name>
<feature type="transmembrane region" description="Helical" evidence="2">
    <location>
        <begin position="157"/>
        <end position="174"/>
    </location>
</feature>
<protein>
    <submittedName>
        <fullName evidence="3">Uncharacterized protein</fullName>
    </submittedName>
</protein>
<feature type="compositionally biased region" description="Acidic residues" evidence="1">
    <location>
        <begin position="125"/>
        <end position="136"/>
    </location>
</feature>
<accession>A0A6N6RLW2</accession>
<keyword evidence="4" id="KW-1185">Reference proteome</keyword>
<keyword evidence="2" id="KW-0812">Transmembrane</keyword>